<sequence>MSLIQVEWACDWPLILPYFDGSVPAGFPSPAEDYLETPLDLSEYLIENKAATFMMRVDGDSMKDAGILDGDLLVVDRAAKPVNGSVVIVAVNGEYTVKRLRRCLDCVWLEPANPRYQPIHVGIGEELHVFGVVRHAIHTLR</sequence>
<dbReference type="InterPro" id="IPR006197">
    <property type="entry name" value="Peptidase_S24_LexA"/>
</dbReference>
<proteinExistence type="inferred from homology"/>
<dbReference type="Proteomes" id="UP000540989">
    <property type="component" value="Unassembled WGS sequence"/>
</dbReference>
<dbReference type="Gene3D" id="2.10.109.10">
    <property type="entry name" value="Umud Fragment, subunit A"/>
    <property type="match status" value="1"/>
</dbReference>
<gene>
    <name evidence="9" type="ORF">HDF16_005505</name>
</gene>
<dbReference type="Pfam" id="PF00717">
    <property type="entry name" value="Peptidase_S24"/>
    <property type="match status" value="1"/>
</dbReference>
<dbReference type="GO" id="GO:0006281">
    <property type="term" value="P:DNA repair"/>
    <property type="evidence" value="ECO:0007669"/>
    <property type="project" value="UniProtKB-KW"/>
</dbReference>
<evidence type="ECO:0000256" key="6">
    <source>
        <dbReference type="ARBA" id="ARBA00023236"/>
    </source>
</evidence>
<evidence type="ECO:0000256" key="3">
    <source>
        <dbReference type="ARBA" id="ARBA00022801"/>
    </source>
</evidence>
<evidence type="ECO:0000256" key="2">
    <source>
        <dbReference type="ARBA" id="ARBA00022763"/>
    </source>
</evidence>
<comment type="similarity">
    <text evidence="1 7">Belongs to the peptidase S24 family.</text>
</comment>
<keyword evidence="2" id="KW-0227">DNA damage</keyword>
<organism evidence="9 10">
    <name type="scientific">Granulicella aggregans</name>
    <dbReference type="NCBI Taxonomy" id="474949"/>
    <lineage>
        <taxon>Bacteria</taxon>
        <taxon>Pseudomonadati</taxon>
        <taxon>Acidobacteriota</taxon>
        <taxon>Terriglobia</taxon>
        <taxon>Terriglobales</taxon>
        <taxon>Acidobacteriaceae</taxon>
        <taxon>Granulicella</taxon>
    </lineage>
</organism>
<dbReference type="GO" id="GO:0003677">
    <property type="term" value="F:DNA binding"/>
    <property type="evidence" value="ECO:0007669"/>
    <property type="project" value="InterPro"/>
</dbReference>
<dbReference type="EMBL" id="JACHIP010000019">
    <property type="protein sequence ID" value="MBB5060769.1"/>
    <property type="molecule type" value="Genomic_DNA"/>
</dbReference>
<dbReference type="GO" id="GO:0016787">
    <property type="term" value="F:hydrolase activity"/>
    <property type="evidence" value="ECO:0007669"/>
    <property type="project" value="UniProtKB-KW"/>
</dbReference>
<dbReference type="InterPro" id="IPR015927">
    <property type="entry name" value="Peptidase_S24_S26A/B/C"/>
</dbReference>
<dbReference type="CDD" id="cd06529">
    <property type="entry name" value="S24_LexA-like"/>
    <property type="match status" value="1"/>
</dbReference>
<dbReference type="SUPFAM" id="SSF51306">
    <property type="entry name" value="LexA/Signal peptidase"/>
    <property type="match status" value="1"/>
</dbReference>
<evidence type="ECO:0000313" key="9">
    <source>
        <dbReference type="EMBL" id="MBB5060769.1"/>
    </source>
</evidence>
<evidence type="ECO:0000313" key="10">
    <source>
        <dbReference type="Proteomes" id="UP000540989"/>
    </source>
</evidence>
<dbReference type="PRINTS" id="PR00726">
    <property type="entry name" value="LEXASERPTASE"/>
</dbReference>
<dbReference type="InterPro" id="IPR036286">
    <property type="entry name" value="LexA/Signal_pep-like_sf"/>
</dbReference>
<comment type="caution">
    <text evidence="9">The sequence shown here is derived from an EMBL/GenBank/DDBJ whole genome shotgun (WGS) entry which is preliminary data.</text>
</comment>
<dbReference type="RefSeq" id="WP_184223273.1">
    <property type="nucleotide sequence ID" value="NZ_JACHIP010000019.1"/>
</dbReference>
<reference evidence="9 10" key="1">
    <citation type="submission" date="2020-08" db="EMBL/GenBank/DDBJ databases">
        <title>Genomic Encyclopedia of Type Strains, Phase IV (KMG-V): Genome sequencing to study the core and pangenomes of soil and plant-associated prokaryotes.</title>
        <authorList>
            <person name="Whitman W."/>
        </authorList>
    </citation>
    <scope>NUCLEOTIDE SEQUENCE [LARGE SCALE GENOMIC DNA]</scope>
    <source>
        <strain evidence="9 10">M8UP14</strain>
    </source>
</reference>
<dbReference type="GO" id="GO:0009432">
    <property type="term" value="P:SOS response"/>
    <property type="evidence" value="ECO:0007669"/>
    <property type="project" value="UniProtKB-KW"/>
</dbReference>
<dbReference type="PANTHER" id="PTHR33516">
    <property type="entry name" value="LEXA REPRESSOR"/>
    <property type="match status" value="1"/>
</dbReference>
<keyword evidence="4 7" id="KW-0068">Autocatalytic cleavage</keyword>
<keyword evidence="10" id="KW-1185">Reference proteome</keyword>
<evidence type="ECO:0000256" key="7">
    <source>
        <dbReference type="RuleBase" id="RU003991"/>
    </source>
</evidence>
<feature type="domain" description="Peptidase S24/S26A/S26B/S26C" evidence="8">
    <location>
        <begin position="17"/>
        <end position="133"/>
    </location>
</feature>
<keyword evidence="3 7" id="KW-0378">Hydrolase</keyword>
<dbReference type="GO" id="GO:0006355">
    <property type="term" value="P:regulation of DNA-templated transcription"/>
    <property type="evidence" value="ECO:0007669"/>
    <property type="project" value="InterPro"/>
</dbReference>
<dbReference type="AlphaFoldDB" id="A0A7W8E6W0"/>
<evidence type="ECO:0000256" key="1">
    <source>
        <dbReference type="ARBA" id="ARBA00007484"/>
    </source>
</evidence>
<protein>
    <submittedName>
        <fullName evidence="9">DNA polymerase V</fullName>
        <ecNumber evidence="9">3.4.21.-</ecNumber>
    </submittedName>
</protein>
<evidence type="ECO:0000256" key="4">
    <source>
        <dbReference type="ARBA" id="ARBA00022813"/>
    </source>
</evidence>
<evidence type="ECO:0000259" key="8">
    <source>
        <dbReference type="Pfam" id="PF00717"/>
    </source>
</evidence>
<dbReference type="InterPro" id="IPR050077">
    <property type="entry name" value="LexA_repressor"/>
</dbReference>
<accession>A0A7W8E6W0</accession>
<dbReference type="InterPro" id="IPR039418">
    <property type="entry name" value="LexA-like"/>
</dbReference>
<dbReference type="PANTHER" id="PTHR33516:SF2">
    <property type="entry name" value="LEXA REPRESSOR-RELATED"/>
    <property type="match status" value="1"/>
</dbReference>
<dbReference type="NCBIfam" id="NF007621">
    <property type="entry name" value="PRK10276.1"/>
    <property type="match status" value="1"/>
</dbReference>
<name>A0A7W8E6W0_9BACT</name>
<evidence type="ECO:0000256" key="5">
    <source>
        <dbReference type="ARBA" id="ARBA00023204"/>
    </source>
</evidence>
<keyword evidence="6" id="KW-0742">SOS response</keyword>
<dbReference type="EC" id="3.4.21.-" evidence="9"/>
<keyword evidence="5" id="KW-0234">DNA repair</keyword>